<name>A0A0S1MJH1_PHAPC</name>
<feature type="signal peptide" evidence="2">
    <location>
        <begin position="1"/>
        <end position="23"/>
    </location>
</feature>
<gene>
    <name evidence="4" type="ORF">PPACK8108_LOCUS21163</name>
</gene>
<keyword evidence="5" id="KW-1185">Reference proteome</keyword>
<evidence type="ECO:0000256" key="2">
    <source>
        <dbReference type="SAM" id="SignalP"/>
    </source>
</evidence>
<dbReference type="EMBL" id="KT247091">
    <property type="protein sequence ID" value="ALL41180.1"/>
    <property type="molecule type" value="mRNA"/>
</dbReference>
<reference evidence="4" key="2">
    <citation type="submission" date="2022-06" db="EMBL/GenBank/DDBJ databases">
        <authorList>
            <consortium name="SYNGENTA / RWTH Aachen University"/>
        </authorList>
    </citation>
    <scope>NUCLEOTIDE SEQUENCE</scope>
</reference>
<keyword evidence="2" id="KW-0732">Signal</keyword>
<evidence type="ECO:0000313" key="4">
    <source>
        <dbReference type="EMBL" id="CAH7686508.1"/>
    </source>
</evidence>
<accession>A0A0S1MJH1</accession>
<feature type="compositionally biased region" description="Low complexity" evidence="1">
    <location>
        <begin position="54"/>
        <end position="70"/>
    </location>
</feature>
<sequence length="247" mass="25807">MKTGISLISALAVFSAIVSLVESRKCSILQVYGANNKIGTGFGVFNDGSVPRTGSSGDAGADSASFSAGDNPHPVCGSVPKLRGHVVNVEEFVQKAIQEGLPTVYPNGSVVIKAFQINREGGGPMKCEYSQDATGNSWQPMDVTLNMPGNFGLENNERTQYQVVTTFKAGSQANGKNQNVALVRCRAGVDGNCGGCFAVQLNGVVVQADGQDNMPSSPNSDLGLTSQQMSTLVAKVINIAHEEHVVA</sequence>
<evidence type="ECO:0000313" key="5">
    <source>
        <dbReference type="Proteomes" id="UP001153365"/>
    </source>
</evidence>
<dbReference type="EMBL" id="KT246944">
    <property type="protein sequence ID" value="ALL41035.1"/>
    <property type="molecule type" value="mRNA"/>
</dbReference>
<proteinExistence type="evidence at transcript level"/>
<feature type="chain" id="PRO_5010920647" description="Secreted protein" evidence="2">
    <location>
        <begin position="24"/>
        <end position="247"/>
    </location>
</feature>
<dbReference type="PANTHER" id="PTHR34618">
    <property type="entry name" value="SURFACE PROTEIN MAS1, PUTATIVE-RELATED"/>
    <property type="match status" value="1"/>
</dbReference>
<feature type="region of interest" description="Disordered" evidence="1">
    <location>
        <begin position="53"/>
        <end position="72"/>
    </location>
</feature>
<dbReference type="Pfam" id="PF11327">
    <property type="entry name" value="Egh16-like"/>
    <property type="match status" value="1"/>
</dbReference>
<organism evidence="3">
    <name type="scientific">Phakopsora pachyrhizi</name>
    <name type="common">Asian soybean rust disease fungus</name>
    <dbReference type="NCBI Taxonomy" id="170000"/>
    <lineage>
        <taxon>Eukaryota</taxon>
        <taxon>Fungi</taxon>
        <taxon>Dikarya</taxon>
        <taxon>Basidiomycota</taxon>
        <taxon>Pucciniomycotina</taxon>
        <taxon>Pucciniomycetes</taxon>
        <taxon>Pucciniales</taxon>
        <taxon>Phakopsoraceae</taxon>
        <taxon>Phakopsora</taxon>
    </lineage>
</organism>
<dbReference type="PANTHER" id="PTHR34618:SF1">
    <property type="entry name" value="SECRETED PROTEIN"/>
    <property type="match status" value="1"/>
</dbReference>
<evidence type="ECO:0000313" key="3">
    <source>
        <dbReference type="EMBL" id="ALL41035.1"/>
    </source>
</evidence>
<dbReference type="InterPro" id="IPR021476">
    <property type="entry name" value="Egh16-like"/>
</dbReference>
<dbReference type="AlphaFoldDB" id="A0A0S1MJH1"/>
<dbReference type="Proteomes" id="UP001153365">
    <property type="component" value="Unassembled WGS sequence"/>
</dbReference>
<evidence type="ECO:0000256" key="1">
    <source>
        <dbReference type="SAM" id="MobiDB-lite"/>
    </source>
</evidence>
<dbReference type="EMBL" id="CALTRL010005796">
    <property type="protein sequence ID" value="CAH7686508.1"/>
    <property type="molecule type" value="Genomic_DNA"/>
</dbReference>
<protein>
    <recommendedName>
        <fullName evidence="6">Secreted protein</fullName>
    </recommendedName>
</protein>
<reference evidence="3" key="1">
    <citation type="submission" date="2015-07" db="EMBL/GenBank/DDBJ databases">
        <title>Elucidating the P. pachyrhizi secretome and potential effectors.</title>
        <authorList>
            <person name="de Carvalho M.C.C.G."/>
            <person name="Nascimento L.C."/>
            <person name="Darben L.M."/>
            <person name="Polizel-Podanosqui A.M."/>
            <person name="Lopes-Caitar V.S."/>
            <person name="Rocha C.S."/>
            <person name="Qi M."/>
            <person name="Carazolle M."/>
            <person name="Kuwahara M.K."/>
            <person name="Pereira G.A.G."/>
            <person name="Abdelnoor R.V."/>
            <person name="Whitham S.A."/>
            <person name="Marcelino-Guimaraes F.C."/>
        </authorList>
    </citation>
    <scope>NUCLEOTIDE SEQUENCE</scope>
</reference>
<dbReference type="OrthoDB" id="3241054at2759"/>
<evidence type="ECO:0008006" key="6">
    <source>
        <dbReference type="Google" id="ProtNLM"/>
    </source>
</evidence>